<dbReference type="Pfam" id="PF07978">
    <property type="entry name" value="NIPSNAP"/>
    <property type="match status" value="1"/>
</dbReference>
<evidence type="ECO:0000313" key="3">
    <source>
        <dbReference type="EMBL" id="GAV98785.1"/>
    </source>
</evidence>
<dbReference type="AlphaFoldDB" id="A0A1Q3DV60"/>
<dbReference type="SUPFAM" id="SSF54909">
    <property type="entry name" value="Dimeric alpha+beta barrel"/>
    <property type="match status" value="2"/>
</dbReference>
<dbReference type="FunFam" id="3.30.70.100:FF:000004">
    <property type="entry name" value="NIPSNAP family protein"/>
    <property type="match status" value="1"/>
</dbReference>
<dbReference type="SUPFAM" id="SSF53448">
    <property type="entry name" value="Nucleotide-diphospho-sugar transferases"/>
    <property type="match status" value="1"/>
</dbReference>
<evidence type="ECO:0000256" key="1">
    <source>
        <dbReference type="ARBA" id="ARBA00005291"/>
    </source>
</evidence>
<proteinExistence type="inferred from homology"/>
<evidence type="ECO:0000313" key="4">
    <source>
        <dbReference type="Proteomes" id="UP000188533"/>
    </source>
</evidence>
<dbReference type="STRING" id="5353.A0A1Q3DV60"/>
<dbReference type="InterPro" id="IPR012577">
    <property type="entry name" value="NIPSNAP"/>
</dbReference>
<dbReference type="GO" id="GO:0000423">
    <property type="term" value="P:mitophagy"/>
    <property type="evidence" value="ECO:0007669"/>
    <property type="project" value="UniProtKB-ARBA"/>
</dbReference>
<dbReference type="PANTHER" id="PTHR21017:SF17">
    <property type="entry name" value="PROTEIN NIPSNAP"/>
    <property type="match status" value="1"/>
</dbReference>
<evidence type="ECO:0000259" key="2">
    <source>
        <dbReference type="Pfam" id="PF07978"/>
    </source>
</evidence>
<dbReference type="Gene3D" id="3.30.70.100">
    <property type="match status" value="2"/>
</dbReference>
<reference evidence="3 4" key="2">
    <citation type="submission" date="2017-02" db="EMBL/GenBank/DDBJ databases">
        <title>A genome survey and senescence transcriptome analysis in Lentinula edodes.</title>
        <authorList>
            <person name="Sakamoto Y."/>
            <person name="Nakade K."/>
            <person name="Sato S."/>
            <person name="Yoshida Y."/>
            <person name="Miyazaki K."/>
            <person name="Natsume S."/>
            <person name="Konno N."/>
        </authorList>
    </citation>
    <scope>NUCLEOTIDE SEQUENCE [LARGE SCALE GENOMIC DNA]</scope>
    <source>
        <strain evidence="3 4">NBRC 111202</strain>
    </source>
</reference>
<feature type="domain" description="NIPSNAP" evidence="2">
    <location>
        <begin position="517"/>
        <end position="614"/>
    </location>
</feature>
<comment type="similarity">
    <text evidence="1">Belongs to the NipSnap family.</text>
</comment>
<dbReference type="InterPro" id="IPR051557">
    <property type="entry name" value="NipSnap_domain"/>
</dbReference>
<dbReference type="Proteomes" id="UP000188533">
    <property type="component" value="Unassembled WGS sequence"/>
</dbReference>
<keyword evidence="4" id="KW-1185">Reference proteome</keyword>
<accession>A0A1Q3DV60</accession>
<protein>
    <submittedName>
        <fullName evidence="3">NIPSNAP-domain-containing protein</fullName>
    </submittedName>
</protein>
<dbReference type="InterPro" id="IPR011008">
    <property type="entry name" value="Dimeric_a/b-barrel"/>
</dbReference>
<dbReference type="EMBL" id="BDGU01000005">
    <property type="protein sequence ID" value="GAV98785.1"/>
    <property type="molecule type" value="Genomic_DNA"/>
</dbReference>
<dbReference type="PANTHER" id="PTHR21017">
    <property type="entry name" value="NIPSNAP-RELATED"/>
    <property type="match status" value="1"/>
</dbReference>
<dbReference type="GO" id="GO:0005739">
    <property type="term" value="C:mitochondrion"/>
    <property type="evidence" value="ECO:0007669"/>
    <property type="project" value="TreeGrafter"/>
</dbReference>
<comment type="caution">
    <text evidence="3">The sequence shown here is derived from an EMBL/GenBank/DDBJ whole genome shotgun (WGS) entry which is preliminary data.</text>
</comment>
<sequence>MWLTSSTRLPSRFCPSIILTLETNRRYYCMSLLCLPELENTLANIHIWNNSPNRILKEDFAECPPDRLQITNSPSNLYFQARFLACAEATTPFCFIQDDDYLVLPEIIQTLHSRFSNDSVSTIYLSPPHEVMSTILKRIHVKSKIHTSFAWLGYGAIMRRTQARDFLALMQYLNASEDEMKMADNYYALLANVYPEVWFDQGIELGGGQAFTQGAEGDERNNKHIAQAAKYLDEIINCTSTLCIRQLVPFTSLDDQMLSSVYRAPCVGSQCLLETNISLLPSTQIDVDSANQILEIEKINRNSFKSNDTKDFLLHPPSHAVDGNPQTGFCIPKGRSSVNSVYCVLPNINRPKSGQAEVVFLVDRDVRSILIAAATLQFHGNDEWFESREIDVQQHSRLVGRGKYVHGFEFHCVKPDRTQEYKEAAENYYTGLIRDPNLHVKLSGSWETLVGQQDTFLHILEYENYGGYDKTTQLVKTSKHLKDYQAMLPYINSRSLQLNQEFAFLPTAPPHAQGGIFELRTYQLIPGTLLAWEHAWRKGIDARRKFVAPVGAWFSQVGRLHQVHHMWQYPNLETRKETREKAWQIDGWAETVDKTSQLAKFMDSFILSPLSYSPLK</sequence>
<organism evidence="3 4">
    <name type="scientific">Lentinula edodes</name>
    <name type="common">Shiitake mushroom</name>
    <name type="synonym">Lentinus edodes</name>
    <dbReference type="NCBI Taxonomy" id="5353"/>
    <lineage>
        <taxon>Eukaryota</taxon>
        <taxon>Fungi</taxon>
        <taxon>Dikarya</taxon>
        <taxon>Basidiomycota</taxon>
        <taxon>Agaricomycotina</taxon>
        <taxon>Agaricomycetes</taxon>
        <taxon>Agaricomycetidae</taxon>
        <taxon>Agaricales</taxon>
        <taxon>Marasmiineae</taxon>
        <taxon>Omphalotaceae</taxon>
        <taxon>Lentinula</taxon>
    </lineage>
</organism>
<gene>
    <name evidence="3" type="ORF">LENED_000192</name>
</gene>
<dbReference type="InterPro" id="IPR029044">
    <property type="entry name" value="Nucleotide-diphossugar_trans"/>
</dbReference>
<reference evidence="3 4" key="1">
    <citation type="submission" date="2016-08" db="EMBL/GenBank/DDBJ databases">
        <authorList>
            <consortium name="Lentinula edodes genome sequencing consortium"/>
            <person name="Sakamoto Y."/>
            <person name="Nakade K."/>
            <person name="Sato S."/>
            <person name="Yoshida Y."/>
            <person name="Miyazaki K."/>
            <person name="Natsume S."/>
            <person name="Konno N."/>
        </authorList>
    </citation>
    <scope>NUCLEOTIDE SEQUENCE [LARGE SCALE GENOMIC DNA]</scope>
    <source>
        <strain evidence="3 4">NBRC 111202</strain>
    </source>
</reference>
<name>A0A1Q3DV60_LENED</name>